<dbReference type="KEGG" id="bhc:JFL75_06790"/>
<evidence type="ECO:0000256" key="4">
    <source>
        <dbReference type="ARBA" id="ARBA00023004"/>
    </source>
</evidence>
<reference evidence="6" key="1">
    <citation type="submission" date="2021-01" db="EMBL/GenBank/DDBJ databases">
        <title>Description of Breznakiella homolactica.</title>
        <authorList>
            <person name="Song Y."/>
            <person name="Brune A."/>
        </authorList>
    </citation>
    <scope>NUCLEOTIDE SEQUENCE</scope>
    <source>
        <strain evidence="6">RmG30</strain>
    </source>
</reference>
<dbReference type="Proteomes" id="UP000595917">
    <property type="component" value="Chromosome"/>
</dbReference>
<evidence type="ECO:0008006" key="8">
    <source>
        <dbReference type="Google" id="ProtNLM"/>
    </source>
</evidence>
<keyword evidence="3" id="KW-0479">Metal-binding</keyword>
<dbReference type="Gene3D" id="3.20.20.70">
    <property type="entry name" value="Aldolase class I"/>
    <property type="match status" value="1"/>
</dbReference>
<dbReference type="InterPro" id="IPR058240">
    <property type="entry name" value="rSAM_sf"/>
</dbReference>
<dbReference type="EMBL" id="CP067089">
    <property type="protein sequence ID" value="QQO10617.1"/>
    <property type="molecule type" value="Genomic_DNA"/>
</dbReference>
<evidence type="ECO:0000313" key="7">
    <source>
        <dbReference type="Proteomes" id="UP000595917"/>
    </source>
</evidence>
<protein>
    <recommendedName>
        <fullName evidence="8">Radical SAM protein</fullName>
    </recommendedName>
</protein>
<keyword evidence="7" id="KW-1185">Reference proteome</keyword>
<comment type="cofactor">
    <cofactor evidence="1">
        <name>[4Fe-4S] cluster</name>
        <dbReference type="ChEBI" id="CHEBI:49883"/>
    </cofactor>
</comment>
<sequence>MPSIEDELTIGSIENHRSDREEGALVYPVYSRRSGGLSLGVNLFPDAKVCTFDCPYCEVFPFETDIRFSMDTAERALRSAIARARAQNIPVKDICFSGNGEPTVSPFFIEALNMASAVRDELVPESALIVITNGTGLLDDRTFAFLVRAAAGPTRLKVWLKLDAGTEEWYQAVDRSAVAYGGLIEKIESFVKQAPVVIQTMVCSVGGNPPSPEEAAAWERLVVRLARAAPDSAGGKAGIQNVQIYGKARPAPEDPLAAALPEQFLESRAASLRAALASAGFSGQAVPVEVFP</sequence>
<keyword evidence="4" id="KW-0408">Iron</keyword>
<dbReference type="SFLD" id="SFLDS00029">
    <property type="entry name" value="Radical_SAM"/>
    <property type="match status" value="1"/>
</dbReference>
<dbReference type="GO" id="GO:0046872">
    <property type="term" value="F:metal ion binding"/>
    <property type="evidence" value="ECO:0007669"/>
    <property type="project" value="UniProtKB-KW"/>
</dbReference>
<evidence type="ECO:0000256" key="1">
    <source>
        <dbReference type="ARBA" id="ARBA00001966"/>
    </source>
</evidence>
<dbReference type="SUPFAM" id="SSF102114">
    <property type="entry name" value="Radical SAM enzymes"/>
    <property type="match status" value="1"/>
</dbReference>
<keyword evidence="5" id="KW-0411">Iron-sulfur</keyword>
<organism evidence="6 7">
    <name type="scientific">Breznakiella homolactica</name>
    <dbReference type="NCBI Taxonomy" id="2798577"/>
    <lineage>
        <taxon>Bacteria</taxon>
        <taxon>Pseudomonadati</taxon>
        <taxon>Spirochaetota</taxon>
        <taxon>Spirochaetia</taxon>
        <taxon>Spirochaetales</taxon>
        <taxon>Breznakiellaceae</taxon>
        <taxon>Breznakiella</taxon>
    </lineage>
</organism>
<evidence type="ECO:0000313" key="6">
    <source>
        <dbReference type="EMBL" id="QQO10617.1"/>
    </source>
</evidence>
<evidence type="ECO:0000256" key="5">
    <source>
        <dbReference type="ARBA" id="ARBA00023014"/>
    </source>
</evidence>
<proteinExistence type="predicted"/>
<dbReference type="AlphaFoldDB" id="A0A7T7XQG0"/>
<dbReference type="GO" id="GO:0051536">
    <property type="term" value="F:iron-sulfur cluster binding"/>
    <property type="evidence" value="ECO:0007669"/>
    <property type="project" value="UniProtKB-KW"/>
</dbReference>
<dbReference type="GO" id="GO:0003824">
    <property type="term" value="F:catalytic activity"/>
    <property type="evidence" value="ECO:0007669"/>
    <property type="project" value="InterPro"/>
</dbReference>
<gene>
    <name evidence="6" type="ORF">JFL75_06790</name>
</gene>
<dbReference type="InterPro" id="IPR007197">
    <property type="entry name" value="rSAM"/>
</dbReference>
<keyword evidence="2" id="KW-0949">S-adenosyl-L-methionine</keyword>
<name>A0A7T7XQG0_9SPIR</name>
<accession>A0A7T7XQG0</accession>
<dbReference type="RefSeq" id="WP_215627922.1">
    <property type="nucleotide sequence ID" value="NZ_CP067089.2"/>
</dbReference>
<dbReference type="InterPro" id="IPR013785">
    <property type="entry name" value="Aldolase_TIM"/>
</dbReference>
<evidence type="ECO:0000256" key="2">
    <source>
        <dbReference type="ARBA" id="ARBA00022691"/>
    </source>
</evidence>
<evidence type="ECO:0000256" key="3">
    <source>
        <dbReference type="ARBA" id="ARBA00022723"/>
    </source>
</evidence>
<dbReference type="CDD" id="cd01335">
    <property type="entry name" value="Radical_SAM"/>
    <property type="match status" value="1"/>
</dbReference>